<reference evidence="1 2" key="1">
    <citation type="submission" date="2015-01" db="EMBL/GenBank/DDBJ databases">
        <title>Evolution of Trichinella species and genotypes.</title>
        <authorList>
            <person name="Korhonen P.K."/>
            <person name="Edoardo P."/>
            <person name="Giuseppe L.R."/>
            <person name="Gasser R.B."/>
        </authorList>
    </citation>
    <scope>NUCLEOTIDE SEQUENCE [LARGE SCALE GENOMIC DNA]</scope>
    <source>
        <strain evidence="1">ISS3</strain>
    </source>
</reference>
<dbReference type="EMBL" id="JYDH01000052">
    <property type="protein sequence ID" value="KRY35604.1"/>
    <property type="molecule type" value="Genomic_DNA"/>
</dbReference>
<name>A0A0V1BEP4_TRISP</name>
<accession>A0A0V1BEP4</accession>
<dbReference type="InParanoid" id="A0A0V1BEP4"/>
<keyword evidence="2" id="KW-1185">Reference proteome</keyword>
<dbReference type="AlphaFoldDB" id="A0A0V1BEP4"/>
<organism evidence="1 2">
    <name type="scientific">Trichinella spiralis</name>
    <name type="common">Trichina worm</name>
    <dbReference type="NCBI Taxonomy" id="6334"/>
    <lineage>
        <taxon>Eukaryota</taxon>
        <taxon>Metazoa</taxon>
        <taxon>Ecdysozoa</taxon>
        <taxon>Nematoda</taxon>
        <taxon>Enoplea</taxon>
        <taxon>Dorylaimia</taxon>
        <taxon>Trichinellida</taxon>
        <taxon>Trichinellidae</taxon>
        <taxon>Trichinella</taxon>
    </lineage>
</organism>
<sequence length="84" mass="9521">MLMMKKDHSANTMEQLVKRNGTIGEIHCIFFERGKDDPTCKFESRTALIDFNKMETGLCLTLLDQGGNFLHSRPNPAIIIATKH</sequence>
<gene>
    <name evidence="1" type="ORF">T01_14251</name>
</gene>
<evidence type="ECO:0000313" key="1">
    <source>
        <dbReference type="EMBL" id="KRY35604.1"/>
    </source>
</evidence>
<protein>
    <submittedName>
        <fullName evidence="1">Uncharacterized protein</fullName>
    </submittedName>
</protein>
<comment type="caution">
    <text evidence="1">The sequence shown here is derived from an EMBL/GenBank/DDBJ whole genome shotgun (WGS) entry which is preliminary data.</text>
</comment>
<dbReference type="Proteomes" id="UP000054776">
    <property type="component" value="Unassembled WGS sequence"/>
</dbReference>
<proteinExistence type="predicted"/>
<evidence type="ECO:0000313" key="2">
    <source>
        <dbReference type="Proteomes" id="UP000054776"/>
    </source>
</evidence>